<dbReference type="Proteomes" id="UP000009315">
    <property type="component" value="Unassembled WGS sequence"/>
</dbReference>
<dbReference type="RefSeq" id="WP_008410233.1">
    <property type="nucleotide sequence ID" value="NZ_CAOS01000003.1"/>
</dbReference>
<reference evidence="1 2" key="1">
    <citation type="journal article" date="2013" name="Genome Announc.">
        <title>Genome Sequence of the Sulfate-Reducing Bacterium Desulfotomaculum hydrothermale Lam5(T).</title>
        <authorList>
            <person name="Amin O."/>
            <person name="Fardeau M.L."/>
            <person name="Valette O."/>
            <person name="Hirschler-Rea A."/>
            <person name="Barbe V."/>
            <person name="Medigue C."/>
            <person name="Vacherie B."/>
            <person name="Ollivier B."/>
            <person name="Bertin P.N."/>
            <person name="Dolla A."/>
        </authorList>
    </citation>
    <scope>NUCLEOTIDE SEQUENCE [LARGE SCALE GENOMIC DNA]</scope>
    <source>
        <strain evidence="2">Lam5 / DSM 18033</strain>
    </source>
</reference>
<keyword evidence="2" id="KW-1185">Reference proteome</keyword>
<protein>
    <submittedName>
        <fullName evidence="1">Uncharacterized protein</fullName>
    </submittedName>
</protein>
<accession>K8DXK7</accession>
<sequence>MTKEMQDDRFKPKCPPAPVDICVPVVFAVDDETGHNAFVDTNIFVFPSNICRVECENIEITGRTITFNCDRLLLCVDYILCLKFFPKVGSPYCQSFPGCFAKEIKFNEFTAAIHHRHRLTQKEFSEAQGVCVEVEVVPGHRGCFNRLFNLTKIDPCLTLIINFIRFNIRVKLFQERNIIVHAIVGKPAVRLPKVVESCCSCRFNNLINKKDITQPNDSGVLPAAVESALLPDIEKYKLKALEDFQRELQNETVF</sequence>
<dbReference type="AlphaFoldDB" id="K8DXK7"/>
<name>K8DXK7_9FIRM</name>
<gene>
    <name evidence="1" type="ORF">DESHY_110331</name>
</gene>
<evidence type="ECO:0000313" key="1">
    <source>
        <dbReference type="EMBL" id="CCO07387.1"/>
    </source>
</evidence>
<evidence type="ECO:0000313" key="2">
    <source>
        <dbReference type="Proteomes" id="UP000009315"/>
    </source>
</evidence>
<comment type="caution">
    <text evidence="1">The sequence shown here is derived from an EMBL/GenBank/DDBJ whole genome shotgun (WGS) entry which is preliminary data.</text>
</comment>
<organism evidence="1 2">
    <name type="scientific">Desulforamulus hydrothermalis Lam5 = DSM 18033</name>
    <dbReference type="NCBI Taxonomy" id="1121428"/>
    <lineage>
        <taxon>Bacteria</taxon>
        <taxon>Bacillati</taxon>
        <taxon>Bacillota</taxon>
        <taxon>Clostridia</taxon>
        <taxon>Eubacteriales</taxon>
        <taxon>Peptococcaceae</taxon>
        <taxon>Desulforamulus</taxon>
    </lineage>
</organism>
<dbReference type="OrthoDB" id="10014140at2"/>
<proteinExistence type="predicted"/>
<dbReference type="EMBL" id="CAOS01000003">
    <property type="protein sequence ID" value="CCO07387.1"/>
    <property type="molecule type" value="Genomic_DNA"/>
</dbReference>